<dbReference type="AlphaFoldDB" id="A0A6I4HTA6"/>
<evidence type="ECO:0000313" key="2">
    <source>
        <dbReference type="Proteomes" id="UP000439424"/>
    </source>
</evidence>
<organism evidence="1 2">
    <name type="scientific">Acinetobacter baumannii</name>
    <dbReference type="NCBI Taxonomy" id="470"/>
    <lineage>
        <taxon>Bacteria</taxon>
        <taxon>Pseudomonadati</taxon>
        <taxon>Pseudomonadota</taxon>
        <taxon>Gammaproteobacteria</taxon>
        <taxon>Moraxellales</taxon>
        <taxon>Moraxellaceae</taxon>
        <taxon>Acinetobacter</taxon>
        <taxon>Acinetobacter calcoaceticus/baumannii complex</taxon>
    </lineage>
</organism>
<reference evidence="1 2" key="1">
    <citation type="submission" date="2019-11" db="EMBL/GenBank/DDBJ databases">
        <title>Multidrug-resistant Acinetobacter baumannii moving toward extensively drug-resistant over fifteen years in South of Brazil.</title>
        <authorList>
            <person name="Fedrigo N.H."/>
            <person name="Cerdeira L."/>
            <person name="Fuga B."/>
            <person name="Marini P.V.B."/>
            <person name="Shinohara D.R."/>
            <person name="Carrara-Marroni F.E."/>
            <person name="Lincopan N."/>
            <person name="Tognim M.C.B."/>
        </authorList>
    </citation>
    <scope>NUCLEOTIDE SEQUENCE [LARGE SCALE GENOMIC DNA]</scope>
    <source>
        <strain evidence="1 2">Ac576</strain>
    </source>
</reference>
<dbReference type="RefSeq" id="WP_157011056.1">
    <property type="nucleotide sequence ID" value="NZ_WPIP01000798.1"/>
</dbReference>
<accession>A0A6I4HTA6</accession>
<feature type="non-terminal residue" evidence="1">
    <location>
        <position position="76"/>
    </location>
</feature>
<sequence length="76" mass="8795">MSEKREFSVKAKAEDGTTNGYVVEFDIFDTPNLDDGEFKSKSFIPNVVIIDQNRIPVYSKKFRDPRDDKEYTIQGN</sequence>
<dbReference type="EMBL" id="WPIP01000798">
    <property type="protein sequence ID" value="MVM94432.1"/>
    <property type="molecule type" value="Genomic_DNA"/>
</dbReference>
<gene>
    <name evidence="1" type="ORF">GNY86_23140</name>
</gene>
<proteinExistence type="predicted"/>
<comment type="caution">
    <text evidence="1">The sequence shown here is derived from an EMBL/GenBank/DDBJ whole genome shotgun (WGS) entry which is preliminary data.</text>
</comment>
<evidence type="ECO:0000313" key="1">
    <source>
        <dbReference type="EMBL" id="MVM94432.1"/>
    </source>
</evidence>
<dbReference type="Proteomes" id="UP000439424">
    <property type="component" value="Unassembled WGS sequence"/>
</dbReference>
<name>A0A6I4HTA6_ACIBA</name>
<protein>
    <submittedName>
        <fullName evidence="1">Uncharacterized protein</fullName>
    </submittedName>
</protein>